<keyword evidence="7" id="KW-0406">Ion transport</keyword>
<feature type="domain" description="Cation efflux protein transmembrane" evidence="10">
    <location>
        <begin position="111"/>
        <end position="345"/>
    </location>
</feature>
<feature type="transmembrane region" description="Helical" evidence="9">
    <location>
        <begin position="176"/>
        <end position="200"/>
    </location>
</feature>
<dbReference type="GO" id="GO:0010043">
    <property type="term" value="P:response to zinc ion"/>
    <property type="evidence" value="ECO:0007669"/>
    <property type="project" value="TreeGrafter"/>
</dbReference>
<keyword evidence="6 9" id="KW-1133">Transmembrane helix</keyword>
<dbReference type="GO" id="GO:0005385">
    <property type="term" value="F:zinc ion transmembrane transporter activity"/>
    <property type="evidence" value="ECO:0007669"/>
    <property type="project" value="TreeGrafter"/>
</dbReference>
<dbReference type="Proteomes" id="UP001159428">
    <property type="component" value="Unassembled WGS sequence"/>
</dbReference>
<evidence type="ECO:0000256" key="4">
    <source>
        <dbReference type="ARBA" id="ARBA00022692"/>
    </source>
</evidence>
<evidence type="ECO:0000256" key="2">
    <source>
        <dbReference type="ARBA" id="ARBA00008873"/>
    </source>
</evidence>
<comment type="similarity">
    <text evidence="2">Belongs to the cation diffusion facilitator (CDF) transporter (TC 2.A.4) family. SLC30A subfamily.</text>
</comment>
<keyword evidence="8 9" id="KW-0472">Membrane</keyword>
<accession>A0AAU9WVN7</accession>
<evidence type="ECO:0000313" key="13">
    <source>
        <dbReference type="Proteomes" id="UP001159428"/>
    </source>
</evidence>
<keyword evidence="5" id="KW-0864">Zinc transport</keyword>
<dbReference type="EMBL" id="CALNXJ010000022">
    <property type="protein sequence ID" value="CAH3127143.1"/>
    <property type="molecule type" value="Genomic_DNA"/>
</dbReference>
<dbReference type="Gene3D" id="1.20.1510.10">
    <property type="entry name" value="Cation efflux protein transmembrane domain"/>
    <property type="match status" value="1"/>
</dbReference>
<gene>
    <name evidence="12" type="ORF">PMEA_00012891</name>
</gene>
<dbReference type="PANTHER" id="PTHR11562:SF84">
    <property type="entry name" value="LD05335P"/>
    <property type="match status" value="1"/>
</dbReference>
<dbReference type="Pfam" id="PF01545">
    <property type="entry name" value="Cation_efflux"/>
    <property type="match status" value="1"/>
</dbReference>
<evidence type="ECO:0000256" key="5">
    <source>
        <dbReference type="ARBA" id="ARBA00022906"/>
    </source>
</evidence>
<dbReference type="Pfam" id="PF16916">
    <property type="entry name" value="ZT_dimer"/>
    <property type="match status" value="1"/>
</dbReference>
<protein>
    <recommendedName>
        <fullName evidence="14">Zinc transporter 2</fullName>
    </recommendedName>
</protein>
<dbReference type="FunFam" id="1.20.1510.10:FF:000027">
    <property type="entry name" value="Zinc transporter ttm-1"/>
    <property type="match status" value="1"/>
</dbReference>
<dbReference type="InterPro" id="IPR058533">
    <property type="entry name" value="Cation_efflux_TM"/>
</dbReference>
<organism evidence="12 13">
    <name type="scientific">Pocillopora meandrina</name>
    <dbReference type="NCBI Taxonomy" id="46732"/>
    <lineage>
        <taxon>Eukaryota</taxon>
        <taxon>Metazoa</taxon>
        <taxon>Cnidaria</taxon>
        <taxon>Anthozoa</taxon>
        <taxon>Hexacorallia</taxon>
        <taxon>Scleractinia</taxon>
        <taxon>Astrocoeniina</taxon>
        <taxon>Pocilloporidae</taxon>
        <taxon>Pocillopora</taxon>
    </lineage>
</organism>
<reference evidence="12 13" key="1">
    <citation type="submission" date="2022-05" db="EMBL/GenBank/DDBJ databases">
        <authorList>
            <consortium name="Genoscope - CEA"/>
            <person name="William W."/>
        </authorList>
    </citation>
    <scope>NUCLEOTIDE SEQUENCE [LARGE SCALE GENOMIC DNA]</scope>
</reference>
<evidence type="ECO:0000256" key="7">
    <source>
        <dbReference type="ARBA" id="ARBA00023065"/>
    </source>
</evidence>
<feature type="transmembrane region" description="Helical" evidence="9">
    <location>
        <begin position="111"/>
        <end position="138"/>
    </location>
</feature>
<dbReference type="InterPro" id="IPR027470">
    <property type="entry name" value="Cation_efflux_CTD"/>
</dbReference>
<keyword evidence="3" id="KW-0813">Transport</keyword>
<dbReference type="NCBIfam" id="TIGR01297">
    <property type="entry name" value="CDF"/>
    <property type="match status" value="1"/>
</dbReference>
<keyword evidence="4 9" id="KW-0812">Transmembrane</keyword>
<evidence type="ECO:0000256" key="6">
    <source>
        <dbReference type="ARBA" id="ARBA00022989"/>
    </source>
</evidence>
<feature type="transmembrane region" description="Helical" evidence="9">
    <location>
        <begin position="212"/>
        <end position="233"/>
    </location>
</feature>
<dbReference type="InterPro" id="IPR027469">
    <property type="entry name" value="Cation_efflux_TMD_sf"/>
</dbReference>
<evidence type="ECO:0000256" key="8">
    <source>
        <dbReference type="ARBA" id="ARBA00023136"/>
    </source>
</evidence>
<dbReference type="InterPro" id="IPR002524">
    <property type="entry name" value="Cation_efflux"/>
</dbReference>
<evidence type="ECO:0000259" key="10">
    <source>
        <dbReference type="Pfam" id="PF01545"/>
    </source>
</evidence>
<dbReference type="GO" id="GO:0005886">
    <property type="term" value="C:plasma membrane"/>
    <property type="evidence" value="ECO:0007669"/>
    <property type="project" value="TreeGrafter"/>
</dbReference>
<evidence type="ECO:0000313" key="12">
    <source>
        <dbReference type="EMBL" id="CAH3127143.1"/>
    </source>
</evidence>
<sequence length="440" mass="48434">MSTVLTRLEAQTSLSRSNENLIDPMIETEMCSINVHEDERTPVFTHAPDCLRSNGLPTCTCDELPILVTAEHSPLIAYQNYSEGADVSYLTDIHCHESKPIYSNARARKKLVIASVVCLLFVIAEVVGGLLAGSLAIMTDAAHMLSDFASFLISLFAIWVARWLPDKRKTFGYYRAEVLGALVSVLIIWVLTGVLVYLAVIRVLSNDFKINADIMLITAGIGLGVNILLGIILHQTGIGHNHSHGGGGHSHDTSHSHNGKFETVSTNRISRSGSLASEKQNINVRAAFIHVLGDIVQSVGVLIAAYIIKYKPEWKLADPICTFLFSLLVLLTTLNILKETIHVLMEGTPKDIKYNNVKVSLEGIEGVVAAHSLHIWSLTVNKAALAVHLAIEQGYDSQKVLNIANQKLKNEFRIYHSTIQVELYQETVMTNCSECQDLQD</sequence>
<evidence type="ECO:0000256" key="9">
    <source>
        <dbReference type="SAM" id="Phobius"/>
    </source>
</evidence>
<dbReference type="PANTHER" id="PTHR11562">
    <property type="entry name" value="CATION EFFLUX PROTEIN/ ZINC TRANSPORTER"/>
    <property type="match status" value="1"/>
</dbReference>
<feature type="transmembrane region" description="Helical" evidence="9">
    <location>
        <begin position="287"/>
        <end position="308"/>
    </location>
</feature>
<comment type="caution">
    <text evidence="12">The sequence shown here is derived from an EMBL/GenBank/DDBJ whole genome shotgun (WGS) entry which is preliminary data.</text>
</comment>
<evidence type="ECO:0000256" key="1">
    <source>
        <dbReference type="ARBA" id="ARBA00004141"/>
    </source>
</evidence>
<name>A0AAU9WVN7_9CNID</name>
<comment type="subcellular location">
    <subcellularLocation>
        <location evidence="1">Membrane</location>
        <topology evidence="1">Multi-pass membrane protein</topology>
    </subcellularLocation>
</comment>
<dbReference type="AlphaFoldDB" id="A0AAU9WVN7"/>
<keyword evidence="13" id="KW-1185">Reference proteome</keyword>
<evidence type="ECO:0008006" key="14">
    <source>
        <dbReference type="Google" id="ProtNLM"/>
    </source>
</evidence>
<dbReference type="InterPro" id="IPR050681">
    <property type="entry name" value="CDF/SLC30A"/>
</dbReference>
<dbReference type="SUPFAM" id="SSF161111">
    <property type="entry name" value="Cation efflux protein transmembrane domain-like"/>
    <property type="match status" value="1"/>
</dbReference>
<feature type="transmembrane region" description="Helical" evidence="9">
    <location>
        <begin position="144"/>
        <end position="164"/>
    </location>
</feature>
<evidence type="ECO:0000256" key="3">
    <source>
        <dbReference type="ARBA" id="ARBA00022448"/>
    </source>
</evidence>
<feature type="transmembrane region" description="Helical" evidence="9">
    <location>
        <begin position="320"/>
        <end position="337"/>
    </location>
</feature>
<proteinExistence type="inferred from homology"/>
<keyword evidence="5" id="KW-0862">Zinc</keyword>
<evidence type="ECO:0000259" key="11">
    <source>
        <dbReference type="Pfam" id="PF16916"/>
    </source>
</evidence>
<feature type="domain" description="Cation efflux protein cytoplasmic" evidence="11">
    <location>
        <begin position="349"/>
        <end position="423"/>
    </location>
</feature>